<accession>A0AA42U4Q8</accession>
<feature type="region of interest" description="Disordered" evidence="1">
    <location>
        <begin position="53"/>
        <end position="86"/>
    </location>
</feature>
<feature type="compositionally biased region" description="Acidic residues" evidence="1">
    <location>
        <begin position="54"/>
        <end position="66"/>
    </location>
</feature>
<gene>
    <name evidence="2" type="ORF">N5I27_00900</name>
</gene>
<dbReference type="Proteomes" id="UP001161567">
    <property type="component" value="Unassembled WGS sequence"/>
</dbReference>
<evidence type="ECO:0000256" key="1">
    <source>
        <dbReference type="SAM" id="MobiDB-lite"/>
    </source>
</evidence>
<protein>
    <submittedName>
        <fullName evidence="2">Uncharacterized protein</fullName>
    </submittedName>
</protein>
<name>A0AA42U4Q8_ACIJO</name>
<sequence length="86" mass="9771">MKCQQTLINHSKKIEAEYEFEQQSSARVYSDSVDNVELSLVPGAYLTEIKDLPPEQETESLDEDEVTGCGCGEEHEHIRNNAREVE</sequence>
<reference evidence="2" key="1">
    <citation type="submission" date="2022-09" db="EMBL/GenBank/DDBJ databases">
        <title>Intensive care unit water sources are persistently colonized with multi-drug resistant bacteria and are the site of extensive horizontal gene transfer of antibiotic resistance genes.</title>
        <authorList>
            <person name="Diorio-Toth L."/>
        </authorList>
    </citation>
    <scope>NUCLEOTIDE SEQUENCE</scope>
    <source>
        <strain evidence="2">GD03725</strain>
    </source>
</reference>
<comment type="caution">
    <text evidence="2">The sequence shown here is derived from an EMBL/GenBank/DDBJ whole genome shotgun (WGS) entry which is preliminary data.</text>
</comment>
<evidence type="ECO:0000313" key="2">
    <source>
        <dbReference type="EMBL" id="MDH1437006.1"/>
    </source>
</evidence>
<evidence type="ECO:0000313" key="3">
    <source>
        <dbReference type="Proteomes" id="UP001161567"/>
    </source>
</evidence>
<proteinExistence type="predicted"/>
<dbReference type="RefSeq" id="WP_279746295.1">
    <property type="nucleotide sequence ID" value="NZ_JAOCIL010000001.1"/>
</dbReference>
<dbReference type="EMBL" id="JAOCIL010000001">
    <property type="protein sequence ID" value="MDH1437006.1"/>
    <property type="molecule type" value="Genomic_DNA"/>
</dbReference>
<organism evidence="2 3">
    <name type="scientific">Acinetobacter johnsonii</name>
    <dbReference type="NCBI Taxonomy" id="40214"/>
    <lineage>
        <taxon>Bacteria</taxon>
        <taxon>Pseudomonadati</taxon>
        <taxon>Pseudomonadota</taxon>
        <taxon>Gammaproteobacteria</taxon>
        <taxon>Moraxellales</taxon>
        <taxon>Moraxellaceae</taxon>
        <taxon>Acinetobacter</taxon>
    </lineage>
</organism>
<feature type="compositionally biased region" description="Basic and acidic residues" evidence="1">
    <location>
        <begin position="72"/>
        <end position="86"/>
    </location>
</feature>
<dbReference type="AlphaFoldDB" id="A0AA42U4Q8"/>